<feature type="region of interest" description="Disordered" evidence="2">
    <location>
        <begin position="94"/>
        <end position="124"/>
    </location>
</feature>
<dbReference type="VEuPathDB" id="CryptoDB:Vbra_17044"/>
<dbReference type="EMBL" id="CDMY01000568">
    <property type="protein sequence ID" value="CEM23445.1"/>
    <property type="molecule type" value="Genomic_DNA"/>
</dbReference>
<keyword evidence="4" id="KW-1185">Reference proteome</keyword>
<feature type="region of interest" description="Disordered" evidence="2">
    <location>
        <begin position="455"/>
        <end position="500"/>
    </location>
</feature>
<accession>A0A0G4G5D2</accession>
<sequence>MLFVHHPPQRPNTSTPIHTVLDRMAFSQSQPPTPTPASIASLRQHAGRRLRPVTARSEQPYDSEYEAHLETFTKATESIVEEAHAGIRKAERVLSAKSMRSDRDRESLAESAPAHSAPPTPFRDVIGKIETPEFPYEEIEERIKSTVEQQGGMGQSRAMREAINYLREEYQTQLRRARDAMVREFRQWAVMAKRDREMLRASMEKSLEDAWEQRQKSISKETSDTAIENARLKAQNDRLRTLLLSQEMLLTIARHQQGDRDTPRRETQAKETSQYRKRIRGLELANSRLQQDVHARDEMVLNLREEIRKLQSQLEETEEERHSQEEMYEKRILQLEEELQRRELELTQKLDSYVANFDEYKKDTSGQIKFLKAIIQRQTDALKLYEAERAELIKAIQKPSTRVGEPEEEVEFEPYEFISKLEYRKDLLGMDFAWKDYPPSTPSLQGTTPRFFVVRRKPTTQTETQMDTTTSPRSPRSPRTTTGTGAAGAAKPSPRPPKTEWIHIDTSPISVQQATKRLDESLQQVKGPRWRERDPRFSASVRERGGRMELDEDGGGAGGAGQNRGSWTDRSYYKSGHPPRLPDGPVLSSLRPLVIPPPVQTRKEWLMRHQPPEAVIPLPALTIG</sequence>
<feature type="compositionally biased region" description="Low complexity" evidence="2">
    <location>
        <begin position="459"/>
        <end position="489"/>
    </location>
</feature>
<feature type="region of interest" description="Disordered" evidence="2">
    <location>
        <begin position="521"/>
        <end position="588"/>
    </location>
</feature>
<feature type="coiled-coil region" evidence="1">
    <location>
        <begin position="300"/>
        <end position="395"/>
    </location>
</feature>
<feature type="compositionally biased region" description="Basic and acidic residues" evidence="2">
    <location>
        <begin position="256"/>
        <end position="269"/>
    </location>
</feature>
<name>A0A0G4G5D2_VITBC</name>
<gene>
    <name evidence="3" type="ORF">Vbra_17044</name>
</gene>
<dbReference type="AlphaFoldDB" id="A0A0G4G5D2"/>
<proteinExistence type="predicted"/>
<reference evidence="3 4" key="1">
    <citation type="submission" date="2014-11" db="EMBL/GenBank/DDBJ databases">
        <authorList>
            <person name="Zhu J."/>
            <person name="Qi W."/>
            <person name="Song R."/>
        </authorList>
    </citation>
    <scope>NUCLEOTIDE SEQUENCE [LARGE SCALE GENOMIC DNA]</scope>
</reference>
<feature type="compositionally biased region" description="Basic and acidic residues" evidence="2">
    <location>
        <begin position="529"/>
        <end position="549"/>
    </location>
</feature>
<organism evidence="3 4">
    <name type="scientific">Vitrella brassicaformis (strain CCMP3155)</name>
    <dbReference type="NCBI Taxonomy" id="1169540"/>
    <lineage>
        <taxon>Eukaryota</taxon>
        <taxon>Sar</taxon>
        <taxon>Alveolata</taxon>
        <taxon>Colpodellida</taxon>
        <taxon>Vitrellaceae</taxon>
        <taxon>Vitrella</taxon>
    </lineage>
</organism>
<protein>
    <submittedName>
        <fullName evidence="3">Uncharacterized protein</fullName>
    </submittedName>
</protein>
<evidence type="ECO:0000256" key="2">
    <source>
        <dbReference type="SAM" id="MobiDB-lite"/>
    </source>
</evidence>
<evidence type="ECO:0000313" key="3">
    <source>
        <dbReference type="EMBL" id="CEM23445.1"/>
    </source>
</evidence>
<keyword evidence="1" id="KW-0175">Coiled coil</keyword>
<feature type="compositionally biased region" description="Basic and acidic residues" evidence="2">
    <location>
        <begin position="94"/>
        <end position="108"/>
    </location>
</feature>
<dbReference type="InParanoid" id="A0A0G4G5D2"/>
<evidence type="ECO:0000256" key="1">
    <source>
        <dbReference type="SAM" id="Coils"/>
    </source>
</evidence>
<evidence type="ECO:0000313" key="4">
    <source>
        <dbReference type="Proteomes" id="UP000041254"/>
    </source>
</evidence>
<dbReference type="Proteomes" id="UP000041254">
    <property type="component" value="Unassembled WGS sequence"/>
</dbReference>
<feature type="region of interest" description="Disordered" evidence="2">
    <location>
        <begin position="254"/>
        <end position="275"/>
    </location>
</feature>